<evidence type="ECO:0000313" key="2">
    <source>
        <dbReference type="EMBL" id="JAP62398.1"/>
    </source>
</evidence>
<keyword evidence="1" id="KW-1133">Transmembrane helix</keyword>
<keyword evidence="1" id="KW-0812">Transmembrane</keyword>
<accession>A0A0V0JA37</accession>
<protein>
    <submittedName>
        <fullName evidence="2">Uncharacterized protein</fullName>
    </submittedName>
</protein>
<gene>
    <name evidence="2" type="ORF">TR147463</name>
</gene>
<feature type="transmembrane region" description="Helical" evidence="1">
    <location>
        <begin position="38"/>
        <end position="58"/>
    </location>
</feature>
<name>A0A0V0JA37_SCHSO</name>
<proteinExistence type="predicted"/>
<organism evidence="2">
    <name type="scientific">Schistocephalus solidus</name>
    <name type="common">Tapeworm</name>
    <dbReference type="NCBI Taxonomy" id="70667"/>
    <lineage>
        <taxon>Eukaryota</taxon>
        <taxon>Metazoa</taxon>
        <taxon>Spiralia</taxon>
        <taxon>Lophotrochozoa</taxon>
        <taxon>Platyhelminthes</taxon>
        <taxon>Cestoda</taxon>
        <taxon>Eucestoda</taxon>
        <taxon>Diphyllobothriidea</taxon>
        <taxon>Diphyllobothriidae</taxon>
        <taxon>Schistocephalus</taxon>
    </lineage>
</organism>
<dbReference type="AlphaFoldDB" id="A0A0V0JA37"/>
<keyword evidence="1" id="KW-0472">Membrane</keyword>
<dbReference type="EMBL" id="GEEE01000827">
    <property type="protein sequence ID" value="JAP62398.1"/>
    <property type="molecule type" value="Transcribed_RNA"/>
</dbReference>
<sequence length="162" mass="18260">MVFGFIARTGEGDRDHRRSMVCGNILIVSILDFGEFCLLAFPSLSFLLSMIVIALVYLHQADSMEKHVHNNLQDCYSTQIHGFLALVNHDQFLDFKLHMDLFDKFVGPNQKQNLRYGMPCIQQGRVSGDRAHCCGTKSLSCTLGQGYHVQQGHENQGLIKSQ</sequence>
<reference evidence="2" key="1">
    <citation type="submission" date="2016-01" db="EMBL/GenBank/DDBJ databases">
        <title>Reference transcriptome for the parasite Schistocephalus solidus: insights into the molecular evolution of parasitism.</title>
        <authorList>
            <person name="Hebert F.O."/>
            <person name="Grambauer S."/>
            <person name="Barber I."/>
            <person name="Landry C.R."/>
            <person name="Aubin-Horth N."/>
        </authorList>
    </citation>
    <scope>NUCLEOTIDE SEQUENCE</scope>
</reference>
<evidence type="ECO:0000256" key="1">
    <source>
        <dbReference type="SAM" id="Phobius"/>
    </source>
</evidence>